<dbReference type="Gene3D" id="3.40.50.1820">
    <property type="entry name" value="alpha/beta hydrolase"/>
    <property type="match status" value="1"/>
</dbReference>
<dbReference type="AlphaFoldDB" id="F1KQJ3"/>
<dbReference type="GO" id="GO:0008474">
    <property type="term" value="F:palmitoyl-(protein) hydrolase activity"/>
    <property type="evidence" value="ECO:0007669"/>
    <property type="project" value="TreeGrafter"/>
</dbReference>
<organism evidence="3">
    <name type="scientific">Ascaris suum</name>
    <name type="common">Pig roundworm</name>
    <name type="synonym">Ascaris lumbricoides</name>
    <dbReference type="NCBI Taxonomy" id="6253"/>
    <lineage>
        <taxon>Eukaryota</taxon>
        <taxon>Metazoa</taxon>
        <taxon>Ecdysozoa</taxon>
        <taxon>Nematoda</taxon>
        <taxon>Chromadorea</taxon>
        <taxon>Rhabditida</taxon>
        <taxon>Spirurina</taxon>
        <taxon>Ascaridomorpha</taxon>
        <taxon>Ascaridoidea</taxon>
        <taxon>Ascarididae</taxon>
        <taxon>Ascaris</taxon>
    </lineage>
</organism>
<name>F1KQJ3_ASCSU</name>
<feature type="compositionally biased region" description="Basic residues" evidence="1">
    <location>
        <begin position="22"/>
        <end position="31"/>
    </location>
</feature>
<evidence type="ECO:0000313" key="3">
    <source>
        <dbReference type="EMBL" id="ADY40147.1"/>
    </source>
</evidence>
<dbReference type="PANTHER" id="PTHR12277">
    <property type="entry name" value="ALPHA/BETA HYDROLASE DOMAIN-CONTAINING PROTEIN"/>
    <property type="match status" value="1"/>
</dbReference>
<proteinExistence type="evidence at transcript level"/>
<feature type="compositionally biased region" description="Basic and acidic residues" evidence="1">
    <location>
        <begin position="50"/>
        <end position="62"/>
    </location>
</feature>
<feature type="region of interest" description="Disordered" evidence="1">
    <location>
        <begin position="577"/>
        <end position="605"/>
    </location>
</feature>
<feature type="compositionally biased region" description="Basic and acidic residues" evidence="1">
    <location>
        <begin position="32"/>
        <end position="41"/>
    </location>
</feature>
<evidence type="ECO:0000256" key="1">
    <source>
        <dbReference type="SAM" id="MobiDB-lite"/>
    </source>
</evidence>
<dbReference type="InterPro" id="IPR029058">
    <property type="entry name" value="AB_hydrolase_fold"/>
</dbReference>
<feature type="compositionally biased region" description="Polar residues" evidence="1">
    <location>
        <begin position="9"/>
        <end position="21"/>
    </location>
</feature>
<dbReference type="Pfam" id="PF12146">
    <property type="entry name" value="Hydrolase_4"/>
    <property type="match status" value="1"/>
</dbReference>
<feature type="domain" description="Serine aminopeptidase S33" evidence="2">
    <location>
        <begin position="401"/>
        <end position="479"/>
    </location>
</feature>
<protein>
    <submittedName>
        <fullName evidence="3">Abhydrolase domain-containing protein</fullName>
    </submittedName>
</protein>
<sequence>MGPGKGRNSRQCLSPSSSTRQNRTRGGKRMSKPKEGIEESSRTGWTDGSEEGRKNNRKDGHLRICATQRTSTAADEYAKAEQRLASASASRMPLLSKSATVVDFANVSTAREIALAPASPRRRQYRFEMAPRSLRSMRDSLRASLESFSTQLTPHEAKCRRHNRHRRRIVERSERMEKEKLEDDEAFLSIIEEYKGYPSTFHTRILALLLHARIEGHSEVKRMKPGFPSRERTRRKRHTLECVCERRRCSCLSMFCSSICRILRFTRQLIYCCCLPPLLSRCVSKGAFWPPPREYYFFINSNNSMKGAEAAQRAEIKIRKADGKCLRRRDWRFGFEHPCAEEVTDVECFIVRTKRNNHIAGVFVRRSRPLYTLLFSHPNATDISDHLIGIPNLFDAARYLNCNVCSYDYSGYGISEGTPTEENLYADIGAVYEYLVRERSIAPPDIILWGYSIGASASVELAAKTNDVAGLVLLSPPVSFLRTLCWCKSCRKTTCCRSSSPCPCDRFASIRKMDKISAPTLILHGMLDSMVSLDHVQALYNRCPAAVEPLWIPDVGHNNMGNSAMLWKRIRKFLNEEARPPQRRPKMRSRERRSRKLKSPSISTV</sequence>
<feature type="compositionally biased region" description="Basic residues" evidence="1">
    <location>
        <begin position="581"/>
        <end position="598"/>
    </location>
</feature>
<keyword evidence="3" id="KW-0378">Hydrolase</keyword>
<dbReference type="PANTHER" id="PTHR12277:SF41">
    <property type="entry name" value="SERINE AMINOPEPTIDASE S33 DOMAIN-CONTAINING PROTEIN"/>
    <property type="match status" value="1"/>
</dbReference>
<dbReference type="EMBL" id="JI164252">
    <property type="protein sequence ID" value="ADY40147.1"/>
    <property type="molecule type" value="mRNA"/>
</dbReference>
<dbReference type="SUPFAM" id="SSF53474">
    <property type="entry name" value="alpha/beta-Hydrolases"/>
    <property type="match status" value="1"/>
</dbReference>
<dbReference type="GO" id="GO:0010008">
    <property type="term" value="C:endosome membrane"/>
    <property type="evidence" value="ECO:0007669"/>
    <property type="project" value="TreeGrafter"/>
</dbReference>
<dbReference type="InterPro" id="IPR022742">
    <property type="entry name" value="Hydrolase_4"/>
</dbReference>
<accession>F1KQJ3</accession>
<dbReference type="GO" id="GO:0005886">
    <property type="term" value="C:plasma membrane"/>
    <property type="evidence" value="ECO:0007669"/>
    <property type="project" value="TreeGrafter"/>
</dbReference>
<evidence type="ECO:0000259" key="2">
    <source>
        <dbReference type="Pfam" id="PF12146"/>
    </source>
</evidence>
<feature type="region of interest" description="Disordered" evidence="1">
    <location>
        <begin position="1"/>
        <end position="64"/>
    </location>
</feature>
<reference evidence="3" key="1">
    <citation type="journal article" date="2011" name="Genome Res.">
        <title>Deep small RNA sequencing from the nematode Ascaris reveals conservation, functional diversification, and novel developmental profiles.</title>
        <authorList>
            <person name="Wang J."/>
            <person name="Czech B."/>
            <person name="Crunk A."/>
            <person name="Wallace A."/>
            <person name="Mitreva M."/>
            <person name="Hannon G.J."/>
            <person name="Davis R.E."/>
        </authorList>
    </citation>
    <scope>NUCLEOTIDE SEQUENCE</scope>
</reference>